<dbReference type="InterPro" id="IPR036179">
    <property type="entry name" value="Ig-like_dom_sf"/>
</dbReference>
<dbReference type="AlphaFoldDB" id="A0A9D3YQ07"/>
<reference evidence="2" key="1">
    <citation type="journal article" date="2019" name="bioRxiv">
        <title>The Genome of the Zebra Mussel, Dreissena polymorpha: A Resource for Invasive Species Research.</title>
        <authorList>
            <person name="McCartney M.A."/>
            <person name="Auch B."/>
            <person name="Kono T."/>
            <person name="Mallez S."/>
            <person name="Zhang Y."/>
            <person name="Obille A."/>
            <person name="Becker A."/>
            <person name="Abrahante J.E."/>
            <person name="Garbe J."/>
            <person name="Badalamenti J.P."/>
            <person name="Herman A."/>
            <person name="Mangelson H."/>
            <person name="Liachko I."/>
            <person name="Sullivan S."/>
            <person name="Sone E.D."/>
            <person name="Koren S."/>
            <person name="Silverstein K.A.T."/>
            <person name="Beckman K.B."/>
            <person name="Gohl D.M."/>
        </authorList>
    </citation>
    <scope>NUCLEOTIDE SEQUENCE</scope>
    <source>
        <strain evidence="2">Duluth1</strain>
        <tissue evidence="2">Whole animal</tissue>
    </source>
</reference>
<evidence type="ECO:0000313" key="2">
    <source>
        <dbReference type="EMBL" id="KAH3704917.1"/>
    </source>
</evidence>
<sequence>MLEDKLCIRISQKYSCILYNHKDGPEFLTLSPSNISYTLDENQRLNDITCSATCSPVQCTYEWRESGRGAVSSSGVLSLGTLVRGEAGTYTCTASNPGSAATTSSQQIAILVRCKFLHS</sequence>
<feature type="domain" description="Ig-like" evidence="1">
    <location>
        <begin position="25"/>
        <end position="109"/>
    </location>
</feature>
<dbReference type="InterPro" id="IPR007110">
    <property type="entry name" value="Ig-like_dom"/>
</dbReference>
<dbReference type="PROSITE" id="PS50835">
    <property type="entry name" value="IG_LIKE"/>
    <property type="match status" value="1"/>
</dbReference>
<protein>
    <recommendedName>
        <fullName evidence="1">Ig-like domain-containing protein</fullName>
    </recommendedName>
</protein>
<reference evidence="2" key="2">
    <citation type="submission" date="2020-11" db="EMBL/GenBank/DDBJ databases">
        <authorList>
            <person name="McCartney M.A."/>
            <person name="Auch B."/>
            <person name="Kono T."/>
            <person name="Mallez S."/>
            <person name="Becker A."/>
            <person name="Gohl D.M."/>
            <person name="Silverstein K.A.T."/>
            <person name="Koren S."/>
            <person name="Bechman K.B."/>
            <person name="Herman A."/>
            <person name="Abrahante J.E."/>
            <person name="Garbe J."/>
        </authorList>
    </citation>
    <scope>NUCLEOTIDE SEQUENCE</scope>
    <source>
        <strain evidence="2">Duluth1</strain>
        <tissue evidence="2">Whole animal</tissue>
    </source>
</reference>
<dbReference type="Pfam" id="PF13927">
    <property type="entry name" value="Ig_3"/>
    <property type="match status" value="1"/>
</dbReference>
<accession>A0A9D3YQ07</accession>
<keyword evidence="3" id="KW-1185">Reference proteome</keyword>
<name>A0A9D3YQ07_DREPO</name>
<proteinExistence type="predicted"/>
<organism evidence="2 3">
    <name type="scientific">Dreissena polymorpha</name>
    <name type="common">Zebra mussel</name>
    <name type="synonym">Mytilus polymorpha</name>
    <dbReference type="NCBI Taxonomy" id="45954"/>
    <lineage>
        <taxon>Eukaryota</taxon>
        <taxon>Metazoa</taxon>
        <taxon>Spiralia</taxon>
        <taxon>Lophotrochozoa</taxon>
        <taxon>Mollusca</taxon>
        <taxon>Bivalvia</taxon>
        <taxon>Autobranchia</taxon>
        <taxon>Heteroconchia</taxon>
        <taxon>Euheterodonta</taxon>
        <taxon>Imparidentia</taxon>
        <taxon>Neoheterodontei</taxon>
        <taxon>Myida</taxon>
        <taxon>Dreissenoidea</taxon>
        <taxon>Dreissenidae</taxon>
        <taxon>Dreissena</taxon>
    </lineage>
</organism>
<dbReference type="EMBL" id="JAIWYP010000015">
    <property type="protein sequence ID" value="KAH3704917.1"/>
    <property type="molecule type" value="Genomic_DNA"/>
</dbReference>
<gene>
    <name evidence="2" type="ORF">DPMN_079978</name>
</gene>
<evidence type="ECO:0000259" key="1">
    <source>
        <dbReference type="PROSITE" id="PS50835"/>
    </source>
</evidence>
<dbReference type="Gene3D" id="2.60.40.10">
    <property type="entry name" value="Immunoglobulins"/>
    <property type="match status" value="1"/>
</dbReference>
<dbReference type="Proteomes" id="UP000828390">
    <property type="component" value="Unassembled WGS sequence"/>
</dbReference>
<comment type="caution">
    <text evidence="2">The sequence shown here is derived from an EMBL/GenBank/DDBJ whole genome shotgun (WGS) entry which is preliminary data.</text>
</comment>
<evidence type="ECO:0000313" key="3">
    <source>
        <dbReference type="Proteomes" id="UP000828390"/>
    </source>
</evidence>
<dbReference type="InterPro" id="IPR013783">
    <property type="entry name" value="Ig-like_fold"/>
</dbReference>
<dbReference type="SUPFAM" id="SSF48726">
    <property type="entry name" value="Immunoglobulin"/>
    <property type="match status" value="1"/>
</dbReference>